<organism evidence="2 3">
    <name type="scientific">Pontibacter burrus</name>
    <dbReference type="NCBI Taxonomy" id="2704466"/>
    <lineage>
        <taxon>Bacteria</taxon>
        <taxon>Pseudomonadati</taxon>
        <taxon>Bacteroidota</taxon>
        <taxon>Cytophagia</taxon>
        <taxon>Cytophagales</taxon>
        <taxon>Hymenobacteraceae</taxon>
        <taxon>Pontibacter</taxon>
    </lineage>
</organism>
<evidence type="ECO:0000313" key="3">
    <source>
        <dbReference type="Proteomes" id="UP000474777"/>
    </source>
</evidence>
<dbReference type="AlphaFoldDB" id="A0A6B3LJ42"/>
<feature type="chain" id="PRO_5025578180" description="NlpE C-terminal OB domain-containing protein" evidence="1">
    <location>
        <begin position="21"/>
        <end position="209"/>
    </location>
</feature>
<accession>A0A6B3LJ42</accession>
<keyword evidence="1" id="KW-0732">Signal</keyword>
<sequence length="209" mass="23039">MKTKLLTATVFALCSMFAFSSCDSEDDVDLVLTDGRLYFEAEMNGKMLLLPEGKDGYVSKAFVQTEATTAGCAEIQQVQLARNNEVRKSIQIAFIEQRTSCKTNCDKSKAMLHTGNYSFGRLKTYADVPMADGVVIRYTDIDGKVWSTDYGTADQNNSSFMVTDVNVNTADKKSLMLVTAEFNCTLYDEAGSQIQITNGKVVSRSIVCE</sequence>
<evidence type="ECO:0000256" key="1">
    <source>
        <dbReference type="SAM" id="SignalP"/>
    </source>
</evidence>
<evidence type="ECO:0000313" key="2">
    <source>
        <dbReference type="EMBL" id="NEM97002.1"/>
    </source>
</evidence>
<feature type="signal peptide" evidence="1">
    <location>
        <begin position="1"/>
        <end position="20"/>
    </location>
</feature>
<dbReference type="RefSeq" id="WP_163913000.1">
    <property type="nucleotide sequence ID" value="NZ_JAAGWD010000002.1"/>
</dbReference>
<gene>
    <name evidence="2" type="ORF">GXP69_04780</name>
</gene>
<proteinExistence type="predicted"/>
<evidence type="ECO:0008006" key="4">
    <source>
        <dbReference type="Google" id="ProtNLM"/>
    </source>
</evidence>
<dbReference type="EMBL" id="JAAGWD010000002">
    <property type="protein sequence ID" value="NEM97002.1"/>
    <property type="molecule type" value="Genomic_DNA"/>
</dbReference>
<keyword evidence="3" id="KW-1185">Reference proteome</keyword>
<protein>
    <recommendedName>
        <fullName evidence="4">NlpE C-terminal OB domain-containing protein</fullName>
    </recommendedName>
</protein>
<reference evidence="2 3" key="1">
    <citation type="submission" date="2020-02" db="EMBL/GenBank/DDBJ databases">
        <authorList>
            <person name="Kim M.K."/>
        </authorList>
    </citation>
    <scope>NUCLEOTIDE SEQUENCE [LARGE SCALE GENOMIC DNA]</scope>
    <source>
        <strain evidence="2 3">BT327</strain>
    </source>
</reference>
<name>A0A6B3LJ42_9BACT</name>
<comment type="caution">
    <text evidence="2">The sequence shown here is derived from an EMBL/GenBank/DDBJ whole genome shotgun (WGS) entry which is preliminary data.</text>
</comment>
<dbReference type="PROSITE" id="PS51257">
    <property type="entry name" value="PROKAR_LIPOPROTEIN"/>
    <property type="match status" value="1"/>
</dbReference>
<dbReference type="Proteomes" id="UP000474777">
    <property type="component" value="Unassembled WGS sequence"/>
</dbReference>